<keyword evidence="3" id="KW-1185">Reference proteome</keyword>
<keyword evidence="1" id="KW-1133">Transmembrane helix</keyword>
<organism evidence="2 3">
    <name type="scientific">Mediterraneibacter hominis</name>
    <dbReference type="NCBI Taxonomy" id="2763054"/>
    <lineage>
        <taxon>Bacteria</taxon>
        <taxon>Bacillati</taxon>
        <taxon>Bacillota</taxon>
        <taxon>Clostridia</taxon>
        <taxon>Lachnospirales</taxon>
        <taxon>Lachnospiraceae</taxon>
        <taxon>Mediterraneibacter</taxon>
    </lineage>
</organism>
<dbReference type="RefSeq" id="WP_186877224.1">
    <property type="nucleotide sequence ID" value="NZ_JACOPF010000006.1"/>
</dbReference>
<comment type="caution">
    <text evidence="2">The sequence shown here is derived from an EMBL/GenBank/DDBJ whole genome shotgun (WGS) entry which is preliminary data.</text>
</comment>
<dbReference type="AlphaFoldDB" id="A0A923RRG9"/>
<keyword evidence="1" id="KW-0472">Membrane</keyword>
<name>A0A923RRG9_9FIRM</name>
<dbReference type="EMBL" id="JACOPF010000006">
    <property type="protein sequence ID" value="MBC5690571.1"/>
    <property type="molecule type" value="Genomic_DNA"/>
</dbReference>
<feature type="transmembrane region" description="Helical" evidence="1">
    <location>
        <begin position="42"/>
        <end position="60"/>
    </location>
</feature>
<evidence type="ECO:0000313" key="3">
    <source>
        <dbReference type="Proteomes" id="UP000652477"/>
    </source>
</evidence>
<keyword evidence="1" id="KW-0812">Transmembrane</keyword>
<gene>
    <name evidence="2" type="ORF">H8S37_16790</name>
</gene>
<evidence type="ECO:0000313" key="2">
    <source>
        <dbReference type="EMBL" id="MBC5690571.1"/>
    </source>
</evidence>
<dbReference type="Proteomes" id="UP000652477">
    <property type="component" value="Unassembled WGS sequence"/>
</dbReference>
<evidence type="ECO:0008006" key="4">
    <source>
        <dbReference type="Google" id="ProtNLM"/>
    </source>
</evidence>
<reference evidence="2" key="1">
    <citation type="submission" date="2020-08" db="EMBL/GenBank/DDBJ databases">
        <title>Genome public.</title>
        <authorList>
            <person name="Liu C."/>
            <person name="Sun Q."/>
        </authorList>
    </citation>
    <scope>NUCLEOTIDE SEQUENCE</scope>
    <source>
        <strain evidence="2">NSJ-55</strain>
    </source>
</reference>
<accession>A0A923RRG9</accession>
<sequence length="254" mass="30778">MFGIKLIKAERLRRFLVILFYLGFAVTMIYCFLHTDNSDDKVLYILLCVFIPFGLWYEMIRYKYTECNDYLHDRCCPNKVLRLTQFIYKYDIFKRYKLQTMYLEGFALIDLARTEDAKNFILKSLDRLAGTGKKLNFEYNYLNFMLWTIEKDKKEVQIYYTSLKKIFSMNKNSNENILSLKYMVDGIYCYTNKQYKNAKMFFDRVKSELLGKHECAWYYFYFSKILFENNEVKNSTQYFLKACEMAPNIKIFTK</sequence>
<proteinExistence type="predicted"/>
<evidence type="ECO:0000256" key="1">
    <source>
        <dbReference type="SAM" id="Phobius"/>
    </source>
</evidence>
<feature type="transmembrane region" description="Helical" evidence="1">
    <location>
        <begin position="12"/>
        <end position="30"/>
    </location>
</feature>
<protein>
    <recommendedName>
        <fullName evidence="4">Tetratricopeptide repeat protein</fullName>
    </recommendedName>
</protein>